<dbReference type="Pfam" id="PF00573">
    <property type="entry name" value="Ribosomal_L4"/>
    <property type="match status" value="1"/>
</dbReference>
<evidence type="ECO:0000256" key="2">
    <source>
        <dbReference type="ARBA" id="ARBA00022980"/>
    </source>
</evidence>
<evidence type="ECO:0000256" key="3">
    <source>
        <dbReference type="ARBA" id="ARBA00023274"/>
    </source>
</evidence>
<dbReference type="EMBL" id="MHKZ01000049">
    <property type="protein sequence ID" value="OGY98933.1"/>
    <property type="molecule type" value="Genomic_DNA"/>
</dbReference>
<dbReference type="SUPFAM" id="SSF52166">
    <property type="entry name" value="Ribosomal protein L4"/>
    <property type="match status" value="1"/>
</dbReference>
<dbReference type="STRING" id="1798649.A3B13_02345"/>
<dbReference type="InterPro" id="IPR023574">
    <property type="entry name" value="Ribosomal_uL4_dom_sf"/>
</dbReference>
<dbReference type="GO" id="GO:0019843">
    <property type="term" value="F:rRNA binding"/>
    <property type="evidence" value="ECO:0007669"/>
    <property type="project" value="UniProtKB-UniRule"/>
</dbReference>
<proteinExistence type="inferred from homology"/>
<comment type="function">
    <text evidence="5">Forms part of the polypeptide exit tunnel.</text>
</comment>
<dbReference type="Proteomes" id="UP000176287">
    <property type="component" value="Unassembled WGS sequence"/>
</dbReference>
<dbReference type="InterPro" id="IPR013005">
    <property type="entry name" value="Ribosomal_uL4-like"/>
</dbReference>
<comment type="similarity">
    <text evidence="1 5">Belongs to the universal ribosomal protein uL4 family.</text>
</comment>
<evidence type="ECO:0000256" key="1">
    <source>
        <dbReference type="ARBA" id="ARBA00010528"/>
    </source>
</evidence>
<protein>
    <recommendedName>
        <fullName evidence="4 5">Large ribosomal subunit protein uL4</fullName>
    </recommendedName>
</protein>
<keyword evidence="5" id="KW-0694">RNA-binding</keyword>
<evidence type="ECO:0000313" key="7">
    <source>
        <dbReference type="EMBL" id="OGY98933.1"/>
    </source>
</evidence>
<dbReference type="HAMAP" id="MF_01328_B">
    <property type="entry name" value="Ribosomal_uL4_B"/>
    <property type="match status" value="1"/>
</dbReference>
<dbReference type="GO" id="GO:0005840">
    <property type="term" value="C:ribosome"/>
    <property type="evidence" value="ECO:0007669"/>
    <property type="project" value="UniProtKB-KW"/>
</dbReference>
<comment type="subunit">
    <text evidence="5">Part of the 50S ribosomal subunit.</text>
</comment>
<dbReference type="GO" id="GO:1990904">
    <property type="term" value="C:ribonucleoprotein complex"/>
    <property type="evidence" value="ECO:0007669"/>
    <property type="project" value="UniProtKB-KW"/>
</dbReference>
<comment type="function">
    <text evidence="5">One of the primary rRNA binding proteins, this protein initially binds near the 5'-end of the 23S rRNA. It is important during the early stages of 50S assembly. It makes multiple contacts with different domains of the 23S rRNA in the assembled 50S subunit and ribosome.</text>
</comment>
<evidence type="ECO:0000256" key="5">
    <source>
        <dbReference type="HAMAP-Rule" id="MF_01328"/>
    </source>
</evidence>
<evidence type="ECO:0000256" key="4">
    <source>
        <dbReference type="ARBA" id="ARBA00035244"/>
    </source>
</evidence>
<reference evidence="7 8" key="1">
    <citation type="journal article" date="2016" name="Nat. Commun.">
        <title>Thousands of microbial genomes shed light on interconnected biogeochemical processes in an aquifer system.</title>
        <authorList>
            <person name="Anantharaman K."/>
            <person name="Brown C.T."/>
            <person name="Hug L.A."/>
            <person name="Sharon I."/>
            <person name="Castelle C.J."/>
            <person name="Probst A.J."/>
            <person name="Thomas B.C."/>
            <person name="Singh A."/>
            <person name="Wilkins M.J."/>
            <person name="Karaoz U."/>
            <person name="Brodie E.L."/>
            <person name="Williams K.H."/>
            <person name="Hubbard S.S."/>
            <person name="Banfield J.F."/>
        </authorList>
    </citation>
    <scope>NUCLEOTIDE SEQUENCE [LARGE SCALE GENOMIC DNA]</scope>
</reference>
<dbReference type="AlphaFoldDB" id="A0A1G2CC01"/>
<comment type="caution">
    <text evidence="7">The sequence shown here is derived from an EMBL/GenBank/DDBJ whole genome shotgun (WGS) entry which is preliminary data.</text>
</comment>
<dbReference type="Gene3D" id="3.40.1370.10">
    <property type="match status" value="1"/>
</dbReference>
<feature type="region of interest" description="Disordered" evidence="6">
    <location>
        <begin position="51"/>
        <end position="100"/>
    </location>
</feature>
<dbReference type="PANTHER" id="PTHR10746">
    <property type="entry name" value="50S RIBOSOMAL PROTEIN L4"/>
    <property type="match status" value="1"/>
</dbReference>
<dbReference type="NCBIfam" id="TIGR03953">
    <property type="entry name" value="rplD_bact"/>
    <property type="match status" value="1"/>
</dbReference>
<keyword evidence="2 5" id="KW-0689">Ribosomal protein</keyword>
<feature type="compositionally biased region" description="Basic residues" evidence="6">
    <location>
        <begin position="59"/>
        <end position="76"/>
    </location>
</feature>
<keyword evidence="3 5" id="KW-0687">Ribonucleoprotein</keyword>
<evidence type="ECO:0000256" key="6">
    <source>
        <dbReference type="SAM" id="MobiDB-lite"/>
    </source>
</evidence>
<dbReference type="GO" id="GO:0003735">
    <property type="term" value="F:structural constituent of ribosome"/>
    <property type="evidence" value="ECO:0007669"/>
    <property type="project" value="InterPro"/>
</dbReference>
<sequence length="215" mass="24457">MKKPVYNWKNEKVGEVDLPKSIFGVAWKEILVAQVLGAQLANLRRPWAHAKDRSEVRGGGKKPWRQKGTGRARHGSIRSPLWKGGGKAHGPSNKRDYSQKVNKKMRRVALASVLSRKLKDGEVRFFESLEIETAKTKTLVQLMNNLIKLKKNSKKYDVLLIPDMENKKVLRAAANLQKTAVISPESLNIYEIMNHKNVFIDKKAVPLIEKHYAIK</sequence>
<accession>A0A1G2CC01</accession>
<organism evidence="7 8">
    <name type="scientific">Candidatus Liptonbacteria bacterium RIFCSPLOWO2_01_FULL_45_15</name>
    <dbReference type="NCBI Taxonomy" id="1798649"/>
    <lineage>
        <taxon>Bacteria</taxon>
        <taxon>Candidatus Liptoniibacteriota</taxon>
    </lineage>
</organism>
<evidence type="ECO:0000313" key="8">
    <source>
        <dbReference type="Proteomes" id="UP000176287"/>
    </source>
</evidence>
<dbReference type="InterPro" id="IPR002136">
    <property type="entry name" value="Ribosomal_uL4"/>
</dbReference>
<dbReference type="PANTHER" id="PTHR10746:SF6">
    <property type="entry name" value="LARGE RIBOSOMAL SUBUNIT PROTEIN UL4M"/>
    <property type="match status" value="1"/>
</dbReference>
<name>A0A1G2CC01_9BACT</name>
<keyword evidence="5" id="KW-0699">rRNA-binding</keyword>
<dbReference type="GO" id="GO:0006412">
    <property type="term" value="P:translation"/>
    <property type="evidence" value="ECO:0007669"/>
    <property type="project" value="UniProtKB-UniRule"/>
</dbReference>
<gene>
    <name evidence="5" type="primary">rplD</name>
    <name evidence="7" type="ORF">A3B13_02345</name>
</gene>